<dbReference type="Pfam" id="PF12833">
    <property type="entry name" value="HTH_18"/>
    <property type="match status" value="1"/>
</dbReference>
<dbReference type="PRINTS" id="PR00032">
    <property type="entry name" value="HTHARAC"/>
</dbReference>
<organism evidence="5 6">
    <name type="scientific">Rariglobus hedericola</name>
    <dbReference type="NCBI Taxonomy" id="2597822"/>
    <lineage>
        <taxon>Bacteria</taxon>
        <taxon>Pseudomonadati</taxon>
        <taxon>Verrucomicrobiota</taxon>
        <taxon>Opitutia</taxon>
        <taxon>Opitutales</taxon>
        <taxon>Opitutaceae</taxon>
        <taxon>Rariglobus</taxon>
    </lineage>
</organism>
<proteinExistence type="predicted"/>
<dbReference type="InterPro" id="IPR011051">
    <property type="entry name" value="RmlC_Cupin_sf"/>
</dbReference>
<reference evidence="5 6" key="1">
    <citation type="submission" date="2019-07" db="EMBL/GenBank/DDBJ databases">
        <title>Description of 53C-WASEF.</title>
        <authorList>
            <person name="Pitt A."/>
            <person name="Hahn M.W."/>
        </authorList>
    </citation>
    <scope>NUCLEOTIDE SEQUENCE [LARGE SCALE GENOMIC DNA]</scope>
    <source>
        <strain evidence="5 6">53C-WASEF</strain>
    </source>
</reference>
<dbReference type="PROSITE" id="PS01124">
    <property type="entry name" value="HTH_ARAC_FAMILY_2"/>
    <property type="match status" value="1"/>
</dbReference>
<dbReference type="PANTHER" id="PTHR43280:SF10">
    <property type="entry name" value="REGULATORY PROTEIN POCR"/>
    <property type="match status" value="1"/>
</dbReference>
<evidence type="ECO:0000256" key="3">
    <source>
        <dbReference type="ARBA" id="ARBA00023163"/>
    </source>
</evidence>
<keyword evidence="2" id="KW-0238">DNA-binding</keyword>
<dbReference type="InterPro" id="IPR018060">
    <property type="entry name" value="HTH_AraC"/>
</dbReference>
<dbReference type="Gene3D" id="2.60.120.10">
    <property type="entry name" value="Jelly Rolls"/>
    <property type="match status" value="1"/>
</dbReference>
<dbReference type="SUPFAM" id="SSF46689">
    <property type="entry name" value="Homeodomain-like"/>
    <property type="match status" value="1"/>
</dbReference>
<protein>
    <submittedName>
        <fullName evidence="5">Helix-turn-helix domain-containing protein</fullName>
    </submittedName>
</protein>
<evidence type="ECO:0000256" key="2">
    <source>
        <dbReference type="ARBA" id="ARBA00023125"/>
    </source>
</evidence>
<dbReference type="OrthoDB" id="9792510at2"/>
<evidence type="ECO:0000313" key="6">
    <source>
        <dbReference type="Proteomes" id="UP000315648"/>
    </source>
</evidence>
<evidence type="ECO:0000313" key="5">
    <source>
        <dbReference type="EMBL" id="TSJ78537.1"/>
    </source>
</evidence>
<dbReference type="GO" id="GO:0043565">
    <property type="term" value="F:sequence-specific DNA binding"/>
    <property type="evidence" value="ECO:0007669"/>
    <property type="project" value="InterPro"/>
</dbReference>
<evidence type="ECO:0000259" key="4">
    <source>
        <dbReference type="PROSITE" id="PS01124"/>
    </source>
</evidence>
<dbReference type="InterPro" id="IPR020449">
    <property type="entry name" value="Tscrpt_reg_AraC-type_HTH"/>
</dbReference>
<dbReference type="EMBL" id="VMBG01000001">
    <property type="protein sequence ID" value="TSJ78537.1"/>
    <property type="molecule type" value="Genomic_DNA"/>
</dbReference>
<keyword evidence="1" id="KW-0805">Transcription regulation</keyword>
<dbReference type="SUPFAM" id="SSF51182">
    <property type="entry name" value="RmlC-like cupins"/>
    <property type="match status" value="1"/>
</dbReference>
<sequence>MCSRIPDRAGDWRDVPQSEAVSVEQAAEWMRKLAETPCADARAWHFHGQPEGIGGHRLTRRPFLKFFLAGSARLRDARGETVRVMQPGELAYFPPGTYSNIHYTGPVRFFRVTLLQDMTFFAWSEITEVKPDSGDQQSGRLRGISLTRRPSGLTRALLSRLERWSGAAAAAELWPVLCREWVEQLHAPEMDGRARERARHWEILRYLEENAHEPINRKSTAQALGLSVGHVSRVFRRAGEDNFNTALLRLRLEHAKALLRKGNLPVSEIAPRCGFTSANYFAQVFRRVEGLSPQAWKTEEKH</sequence>
<gene>
    <name evidence="5" type="ORF">FPL22_04350</name>
</gene>
<dbReference type="Gene3D" id="1.10.10.60">
    <property type="entry name" value="Homeodomain-like"/>
    <property type="match status" value="1"/>
</dbReference>
<dbReference type="InterPro" id="IPR009057">
    <property type="entry name" value="Homeodomain-like_sf"/>
</dbReference>
<feature type="domain" description="HTH araC/xylS-type" evidence="4">
    <location>
        <begin position="201"/>
        <end position="299"/>
    </location>
</feature>
<dbReference type="Proteomes" id="UP000315648">
    <property type="component" value="Unassembled WGS sequence"/>
</dbReference>
<dbReference type="AlphaFoldDB" id="A0A556QPI1"/>
<keyword evidence="3" id="KW-0804">Transcription</keyword>
<dbReference type="InterPro" id="IPR014710">
    <property type="entry name" value="RmlC-like_jellyroll"/>
</dbReference>
<keyword evidence="6" id="KW-1185">Reference proteome</keyword>
<comment type="caution">
    <text evidence="5">The sequence shown here is derived from an EMBL/GenBank/DDBJ whole genome shotgun (WGS) entry which is preliminary data.</text>
</comment>
<dbReference type="SMART" id="SM00342">
    <property type="entry name" value="HTH_ARAC"/>
    <property type="match status" value="1"/>
</dbReference>
<dbReference type="GO" id="GO:0003700">
    <property type="term" value="F:DNA-binding transcription factor activity"/>
    <property type="evidence" value="ECO:0007669"/>
    <property type="project" value="InterPro"/>
</dbReference>
<dbReference type="PANTHER" id="PTHR43280">
    <property type="entry name" value="ARAC-FAMILY TRANSCRIPTIONAL REGULATOR"/>
    <property type="match status" value="1"/>
</dbReference>
<accession>A0A556QPI1</accession>
<evidence type="ECO:0000256" key="1">
    <source>
        <dbReference type="ARBA" id="ARBA00023015"/>
    </source>
</evidence>
<name>A0A556QPI1_9BACT</name>